<dbReference type="Gene3D" id="1.10.1220.10">
    <property type="entry name" value="Met repressor-like"/>
    <property type="match status" value="1"/>
</dbReference>
<reference evidence="2" key="1">
    <citation type="submission" date="2015-10" db="EMBL/GenBank/DDBJ databases">
        <title>Draft Genome Sequences of 11 Lactococcus lactis subspecies cremoris strains.</title>
        <authorList>
            <person name="Wels M."/>
            <person name="Backus L."/>
            <person name="Boekhorst J."/>
            <person name="Dijkstra A."/>
            <person name="Beerthuizen M."/>
            <person name="Kelly W."/>
            <person name="Siezen R."/>
            <person name="Bachmann H."/>
            <person name="Van Hijum S."/>
        </authorList>
    </citation>
    <scope>NUCLEOTIDE SEQUENCE [LARGE SCALE GENOMIC DNA]</scope>
    <source>
        <strain evidence="2">M20</strain>
    </source>
</reference>
<dbReference type="RefSeq" id="WP_152994449.1">
    <property type="nucleotide sequence ID" value="NZ_LKLU01000107.1"/>
</dbReference>
<dbReference type="InterPro" id="IPR013321">
    <property type="entry name" value="Arc_rbn_hlx_hlx"/>
</dbReference>
<protein>
    <recommendedName>
        <fullName evidence="3">Ribbon-helix-helix protein CopG domain-containing protein</fullName>
    </recommendedName>
</protein>
<evidence type="ECO:0000313" key="1">
    <source>
        <dbReference type="EMBL" id="KSU19425.1"/>
    </source>
</evidence>
<dbReference type="EMBL" id="LKLU01000107">
    <property type="protein sequence ID" value="KSU19425.1"/>
    <property type="molecule type" value="Genomic_DNA"/>
</dbReference>
<dbReference type="AlphaFoldDB" id="A0A0V8E1R1"/>
<accession>A0A0V8E1R1</accession>
<proteinExistence type="predicted"/>
<organism evidence="1 2">
    <name type="scientific">Lactococcus lactis subsp. lactis</name>
    <name type="common">Streptococcus lactis</name>
    <dbReference type="NCBI Taxonomy" id="1360"/>
    <lineage>
        <taxon>Bacteria</taxon>
        <taxon>Bacillati</taxon>
        <taxon>Bacillota</taxon>
        <taxon>Bacilli</taxon>
        <taxon>Lactobacillales</taxon>
        <taxon>Streptococcaceae</taxon>
        <taxon>Lactococcus</taxon>
    </lineage>
</organism>
<evidence type="ECO:0008006" key="3">
    <source>
        <dbReference type="Google" id="ProtNLM"/>
    </source>
</evidence>
<name>A0A0V8E1R1_LACLL</name>
<dbReference type="PATRIC" id="fig|1360.114.peg.1626"/>
<dbReference type="GO" id="GO:0006355">
    <property type="term" value="P:regulation of DNA-templated transcription"/>
    <property type="evidence" value="ECO:0007669"/>
    <property type="project" value="InterPro"/>
</dbReference>
<dbReference type="Proteomes" id="UP000053719">
    <property type="component" value="Unassembled WGS sequence"/>
</dbReference>
<comment type="caution">
    <text evidence="1">The sequence shown here is derived from an EMBL/GenBank/DDBJ whole genome shotgun (WGS) entry which is preliminary data.</text>
</comment>
<gene>
    <name evidence="1" type="ORF">M20_2044</name>
</gene>
<sequence length="86" mass="9916">MMEIKLRTLTDEQVKNLDQIAKENKLSREKLLSQIISEYLDGKNFLAAHRTFFKEEVAKIIPALEKNNQVMEQALSILDKESSHGD</sequence>
<evidence type="ECO:0000313" key="2">
    <source>
        <dbReference type="Proteomes" id="UP000053719"/>
    </source>
</evidence>